<evidence type="ECO:0000256" key="3">
    <source>
        <dbReference type="ARBA" id="ARBA00022692"/>
    </source>
</evidence>
<evidence type="ECO:0000256" key="4">
    <source>
        <dbReference type="ARBA" id="ARBA00022989"/>
    </source>
</evidence>
<sequence>MCSLVRDLFKHLLDKLSRELNCNVQSEDFKDLIFIYSDIVKYLNNMDKNWSPLVFISVITAMTRVFRGSYFLTFDSNITQARFSTLLVFTCISLWHMLLILVSASITNELSCKTKNLFLRLKHRITSPNEEIKRHLKECLTPENRLTLWNIYVVDKSLIISSFGTLLTYGILLGTLGKTN</sequence>
<dbReference type="Pfam" id="PF08395">
    <property type="entry name" value="7tm_7"/>
    <property type="match status" value="1"/>
</dbReference>
<proteinExistence type="predicted"/>
<accession>A0A8X6M765</accession>
<evidence type="ECO:0000256" key="5">
    <source>
        <dbReference type="ARBA" id="ARBA00023136"/>
    </source>
</evidence>
<evidence type="ECO:0000256" key="1">
    <source>
        <dbReference type="ARBA" id="ARBA00004651"/>
    </source>
</evidence>
<evidence type="ECO:0000256" key="2">
    <source>
        <dbReference type="ARBA" id="ARBA00022475"/>
    </source>
</evidence>
<protein>
    <recommendedName>
        <fullName evidence="9">Gustatory receptor</fullName>
    </recommendedName>
</protein>
<comment type="subcellular location">
    <subcellularLocation>
        <location evidence="1">Cell membrane</location>
        <topology evidence="1">Multi-pass membrane protein</topology>
    </subcellularLocation>
</comment>
<feature type="transmembrane region" description="Helical" evidence="6">
    <location>
        <begin position="86"/>
        <end position="106"/>
    </location>
</feature>
<dbReference type="GO" id="GO:0050909">
    <property type="term" value="P:sensory perception of taste"/>
    <property type="evidence" value="ECO:0007669"/>
    <property type="project" value="InterPro"/>
</dbReference>
<dbReference type="AlphaFoldDB" id="A0A8X6M765"/>
<feature type="transmembrane region" description="Helical" evidence="6">
    <location>
        <begin position="53"/>
        <end position="74"/>
    </location>
</feature>
<comment type="caution">
    <text evidence="7">The sequence shown here is derived from an EMBL/GenBank/DDBJ whole genome shotgun (WGS) entry which is preliminary data.</text>
</comment>
<dbReference type="GO" id="GO:0005886">
    <property type="term" value="C:plasma membrane"/>
    <property type="evidence" value="ECO:0007669"/>
    <property type="project" value="UniProtKB-SubCell"/>
</dbReference>
<name>A0A8X6M765_NEPPI</name>
<keyword evidence="4 6" id="KW-1133">Transmembrane helix</keyword>
<evidence type="ECO:0000256" key="6">
    <source>
        <dbReference type="SAM" id="Phobius"/>
    </source>
</evidence>
<keyword evidence="2" id="KW-1003">Cell membrane</keyword>
<dbReference type="Proteomes" id="UP000887013">
    <property type="component" value="Unassembled WGS sequence"/>
</dbReference>
<evidence type="ECO:0008006" key="9">
    <source>
        <dbReference type="Google" id="ProtNLM"/>
    </source>
</evidence>
<evidence type="ECO:0000313" key="7">
    <source>
        <dbReference type="EMBL" id="GFS33345.1"/>
    </source>
</evidence>
<keyword evidence="8" id="KW-1185">Reference proteome</keyword>
<dbReference type="InterPro" id="IPR013604">
    <property type="entry name" value="7TM_chemorcpt"/>
</dbReference>
<keyword evidence="5 6" id="KW-0472">Membrane</keyword>
<evidence type="ECO:0000313" key="8">
    <source>
        <dbReference type="Proteomes" id="UP000887013"/>
    </source>
</evidence>
<feature type="transmembrane region" description="Helical" evidence="6">
    <location>
        <begin position="158"/>
        <end position="177"/>
    </location>
</feature>
<keyword evidence="3 6" id="KW-0812">Transmembrane</keyword>
<reference evidence="7" key="1">
    <citation type="submission" date="2020-08" db="EMBL/GenBank/DDBJ databases">
        <title>Multicomponent nature underlies the extraordinary mechanical properties of spider dragline silk.</title>
        <authorList>
            <person name="Kono N."/>
            <person name="Nakamura H."/>
            <person name="Mori M."/>
            <person name="Yoshida Y."/>
            <person name="Ohtoshi R."/>
            <person name="Malay A.D."/>
            <person name="Moran D.A.P."/>
            <person name="Tomita M."/>
            <person name="Numata K."/>
            <person name="Arakawa K."/>
        </authorList>
    </citation>
    <scope>NUCLEOTIDE SEQUENCE</scope>
</reference>
<dbReference type="EMBL" id="BMAW01088166">
    <property type="protein sequence ID" value="GFS33345.1"/>
    <property type="molecule type" value="Genomic_DNA"/>
</dbReference>
<organism evidence="7 8">
    <name type="scientific">Nephila pilipes</name>
    <name type="common">Giant wood spider</name>
    <name type="synonym">Nephila maculata</name>
    <dbReference type="NCBI Taxonomy" id="299642"/>
    <lineage>
        <taxon>Eukaryota</taxon>
        <taxon>Metazoa</taxon>
        <taxon>Ecdysozoa</taxon>
        <taxon>Arthropoda</taxon>
        <taxon>Chelicerata</taxon>
        <taxon>Arachnida</taxon>
        <taxon>Araneae</taxon>
        <taxon>Araneomorphae</taxon>
        <taxon>Entelegynae</taxon>
        <taxon>Araneoidea</taxon>
        <taxon>Nephilidae</taxon>
        <taxon>Nephila</taxon>
    </lineage>
</organism>
<gene>
    <name evidence="7" type="primary">AVEN_175566_1</name>
    <name evidence="7" type="ORF">NPIL_428341</name>
</gene>